<dbReference type="InterPro" id="IPR001202">
    <property type="entry name" value="WW_dom"/>
</dbReference>
<evidence type="ECO:0000256" key="1">
    <source>
        <dbReference type="ARBA" id="ARBA00022737"/>
    </source>
</evidence>
<feature type="region of interest" description="Disordered" evidence="2">
    <location>
        <begin position="417"/>
        <end position="442"/>
    </location>
</feature>
<organism evidence="5 6">
    <name type="scientific">Brachionus plicatilis</name>
    <name type="common">Marine rotifer</name>
    <name type="synonym">Brachionus muelleri</name>
    <dbReference type="NCBI Taxonomy" id="10195"/>
    <lineage>
        <taxon>Eukaryota</taxon>
        <taxon>Metazoa</taxon>
        <taxon>Spiralia</taxon>
        <taxon>Gnathifera</taxon>
        <taxon>Rotifera</taxon>
        <taxon>Eurotatoria</taxon>
        <taxon>Monogononta</taxon>
        <taxon>Pseudotrocha</taxon>
        <taxon>Ploima</taxon>
        <taxon>Brachionidae</taxon>
        <taxon>Brachionus</taxon>
    </lineage>
</organism>
<evidence type="ECO:0000313" key="6">
    <source>
        <dbReference type="Proteomes" id="UP000276133"/>
    </source>
</evidence>
<keyword evidence="6" id="KW-1185">Reference proteome</keyword>
<dbReference type="Pfam" id="PF00595">
    <property type="entry name" value="PDZ"/>
    <property type="match status" value="5"/>
</dbReference>
<dbReference type="PROSITE" id="PS50020">
    <property type="entry name" value="WW_DOMAIN_2"/>
    <property type="match status" value="1"/>
</dbReference>
<feature type="compositionally biased region" description="Low complexity" evidence="2">
    <location>
        <begin position="475"/>
        <end position="484"/>
    </location>
</feature>
<dbReference type="CDD" id="cd06731">
    <property type="entry name" value="PDZ1_MAGI-1_3-like"/>
    <property type="match status" value="1"/>
</dbReference>
<dbReference type="GO" id="GO:0005737">
    <property type="term" value="C:cytoplasm"/>
    <property type="evidence" value="ECO:0007669"/>
    <property type="project" value="TreeGrafter"/>
</dbReference>
<dbReference type="CDD" id="cd06735">
    <property type="entry name" value="PDZ5_MAGI-1_3-like"/>
    <property type="match status" value="1"/>
</dbReference>
<feature type="compositionally biased region" description="Polar residues" evidence="2">
    <location>
        <begin position="512"/>
        <end position="527"/>
    </location>
</feature>
<dbReference type="GO" id="GO:0007165">
    <property type="term" value="P:signal transduction"/>
    <property type="evidence" value="ECO:0007669"/>
    <property type="project" value="TreeGrafter"/>
</dbReference>
<sequence>MKYLFAKNLLDNEHNRVHEDQVNQYDIEQSLDYNESEQAEQDYCGDKESDAQQPTNIKQLISNQQNSLNRNVDQFNGLDTNTSIESGVEVIPYGWEKVEDPEYGTFYIDHINKQTTYENPLMIQQQQKMKTFKPAQNPPGDKAPMRPPKNLFFTQDPNQLKGEFIQTSLLKTNNGFGFTIIGANETSEDFLQIKYIVPDGAAARDGKLRQGDVLVYVNNECVLGYTHQDVVEIFQSIPKGNFVDLAVCRGYPLSIDPNDPNIEIMSLAAINPESQAPLAAVDELTSSTLMNSSNQNINQSVKQIPVELELNPQSPTYPDEYYCEEYDELFVPIVKGPKGFGFTIADDAILNHQKVKQILDKERCLNLQENDILLEINRVDLRNMNHNQVVEVLKECVKGQETLIKLKRRKYQITLPQAPSSSSLGNNQETSANTKESTYECNNTTTRVENFEEYKEFRTINSNLKQANGLLFNKSNPPQSNSQSVNYASERRSKTPNILQSSSSNANLQNNFKQSGANPPQLRSKTPTTDRVLFQHTLYDSAPQAAHTQTNDYIYLNGQSSNKSVNDLYSTVNRKPFDQIDAQKHIPIYDSTTNLQHQRVQQNLNKFQQIQNSQKMNPLISNRSKTPGPDMIYFRNNSSSNENFNPYSNYAISSKLVSPNVNTLANRSKTPTADMMYYPSKASIHQPMRQSFNFMDYQNEVENEFVECTNEDLISLFNRMDKNSISITNDVDGNNYLEMSIDLARQESGFGFRIVGGEEEGSQVAVGYIVQGGAAHLDNRIRPNDEIVMIDNQCVLGATHRRVVQLMTIAGLNRRVKLMIRRKISQQQYQMLISMQQQRSRPAANSNSPLGQKYPFTITLFRNGNEGFGFVIISTMNKNGPSIGKIVENSPAERCKRLNVGDKILAVNGINITQMSHIDIVKLIKESGNSITLTIGSGTDNQNYSNEPKQLMQSDSVITNVGSMKMEQNYPSPQFITSPSPGRPTKAIINQNEFHVIELRKQQSGGFGFSIRGGKEFNIPLFVLKLADYGPAALDGRLQVGDQILEINGHEAFSMTHSEAIEIIKSGGNAVNLVIRRTGMPPPSITDIIAANSTATVVSAQQQAQPQLVPSVSTNNLSSDLNSTHLRPKSPYLNQSYQVQSQPQVQHQVKHFSSSGTLINRNF</sequence>
<dbReference type="CDD" id="cd06734">
    <property type="entry name" value="PDZ4_MAGI-1_3-like"/>
    <property type="match status" value="1"/>
</dbReference>
<feature type="domain" description="PDZ" evidence="4">
    <location>
        <begin position="857"/>
        <end position="939"/>
    </location>
</feature>
<name>A0A3M7SQS9_BRAPC</name>
<dbReference type="PROSITE" id="PS01159">
    <property type="entry name" value="WW_DOMAIN_1"/>
    <property type="match status" value="1"/>
</dbReference>
<dbReference type="Pfam" id="PF00397">
    <property type="entry name" value="WW"/>
    <property type="match status" value="1"/>
</dbReference>
<evidence type="ECO:0000313" key="5">
    <source>
        <dbReference type="EMBL" id="RNA37967.1"/>
    </source>
</evidence>
<proteinExistence type="predicted"/>
<protein>
    <submittedName>
        <fullName evidence="5">Membrane-associated guanylate WW and PDZ domain-containing 2</fullName>
    </submittedName>
</protein>
<reference evidence="5 6" key="1">
    <citation type="journal article" date="2018" name="Sci. Rep.">
        <title>Genomic signatures of local adaptation to the degree of environmental predictability in rotifers.</title>
        <authorList>
            <person name="Franch-Gras L."/>
            <person name="Hahn C."/>
            <person name="Garcia-Roger E.M."/>
            <person name="Carmona M.J."/>
            <person name="Serra M."/>
            <person name="Gomez A."/>
        </authorList>
    </citation>
    <scope>NUCLEOTIDE SEQUENCE [LARGE SCALE GENOMIC DNA]</scope>
    <source>
        <strain evidence="5">HYR1</strain>
    </source>
</reference>
<dbReference type="OrthoDB" id="66881at2759"/>
<dbReference type="EMBL" id="REGN01000953">
    <property type="protein sequence ID" value="RNA37967.1"/>
    <property type="molecule type" value="Genomic_DNA"/>
</dbReference>
<feature type="region of interest" description="Disordered" evidence="2">
    <location>
        <begin position="469"/>
        <end position="527"/>
    </location>
</feature>
<dbReference type="InterPro" id="IPR001478">
    <property type="entry name" value="PDZ"/>
</dbReference>
<dbReference type="PANTHER" id="PTHR10316:SF40">
    <property type="entry name" value="LD27118P"/>
    <property type="match status" value="1"/>
</dbReference>
<dbReference type="STRING" id="10195.A0A3M7SQS9"/>
<dbReference type="SUPFAM" id="SSF50156">
    <property type="entry name" value="PDZ domain-like"/>
    <property type="match status" value="5"/>
</dbReference>
<feature type="domain" description="PDZ" evidence="4">
    <location>
        <begin position="330"/>
        <end position="395"/>
    </location>
</feature>
<dbReference type="AlphaFoldDB" id="A0A3M7SQS9"/>
<dbReference type="SMART" id="SM00456">
    <property type="entry name" value="WW"/>
    <property type="match status" value="1"/>
</dbReference>
<feature type="domain" description="PDZ" evidence="4">
    <location>
        <begin position="996"/>
        <end position="1079"/>
    </location>
</feature>
<feature type="domain" description="PDZ" evidence="4">
    <location>
        <begin position="740"/>
        <end position="822"/>
    </location>
</feature>
<dbReference type="InterPro" id="IPR036034">
    <property type="entry name" value="PDZ_sf"/>
</dbReference>
<dbReference type="CDD" id="cd06732">
    <property type="entry name" value="PDZ2_MAGI-1_3-like"/>
    <property type="match status" value="1"/>
</dbReference>
<comment type="caution">
    <text evidence="5">The sequence shown here is derived from an EMBL/GenBank/DDBJ whole genome shotgun (WGS) entry which is preliminary data.</text>
</comment>
<feature type="compositionally biased region" description="Low complexity" evidence="2">
    <location>
        <begin position="499"/>
        <end position="511"/>
    </location>
</feature>
<dbReference type="PANTHER" id="PTHR10316">
    <property type="entry name" value="MEMBRANE ASSOCIATED GUANYLATE KINASE-RELATED"/>
    <property type="match status" value="1"/>
</dbReference>
<evidence type="ECO:0000259" key="4">
    <source>
        <dbReference type="PROSITE" id="PS50106"/>
    </source>
</evidence>
<dbReference type="FunFam" id="2.30.42.10:FF:000005">
    <property type="entry name" value="Membrane associated guanylate kinase, WW and PDZ domain containing 1"/>
    <property type="match status" value="1"/>
</dbReference>
<dbReference type="CDD" id="cd00201">
    <property type="entry name" value="WW"/>
    <property type="match status" value="1"/>
</dbReference>
<feature type="domain" description="PDZ" evidence="4">
    <location>
        <begin position="166"/>
        <end position="236"/>
    </location>
</feature>
<feature type="domain" description="WW" evidence="3">
    <location>
        <begin position="89"/>
        <end position="122"/>
    </location>
</feature>
<dbReference type="Gene3D" id="2.20.70.10">
    <property type="match status" value="1"/>
</dbReference>
<accession>A0A3M7SQS9</accession>
<dbReference type="Gene3D" id="2.30.42.10">
    <property type="match status" value="5"/>
</dbReference>
<dbReference type="PROSITE" id="PS50106">
    <property type="entry name" value="PDZ"/>
    <property type="match status" value="5"/>
</dbReference>
<evidence type="ECO:0000259" key="3">
    <source>
        <dbReference type="PROSITE" id="PS50020"/>
    </source>
</evidence>
<dbReference type="Proteomes" id="UP000276133">
    <property type="component" value="Unassembled WGS sequence"/>
</dbReference>
<dbReference type="SUPFAM" id="SSF51045">
    <property type="entry name" value="WW domain"/>
    <property type="match status" value="1"/>
</dbReference>
<keyword evidence="1" id="KW-0677">Repeat</keyword>
<gene>
    <name evidence="5" type="ORF">BpHYR1_034793</name>
</gene>
<dbReference type="SMART" id="SM00228">
    <property type="entry name" value="PDZ"/>
    <property type="match status" value="5"/>
</dbReference>
<dbReference type="CDD" id="cd06733">
    <property type="entry name" value="PDZ3_MAGI-1_3-like"/>
    <property type="match status" value="1"/>
</dbReference>
<dbReference type="InterPro" id="IPR036020">
    <property type="entry name" value="WW_dom_sf"/>
</dbReference>
<evidence type="ECO:0000256" key="2">
    <source>
        <dbReference type="SAM" id="MobiDB-lite"/>
    </source>
</evidence>